<dbReference type="SUPFAM" id="SSF53474">
    <property type="entry name" value="alpha/beta-Hydrolases"/>
    <property type="match status" value="1"/>
</dbReference>
<keyword evidence="3" id="KW-1185">Reference proteome</keyword>
<dbReference type="EMBL" id="CANHGI010000002">
    <property type="protein sequence ID" value="CAI5442320.1"/>
    <property type="molecule type" value="Genomic_DNA"/>
</dbReference>
<feature type="signal peptide" evidence="1">
    <location>
        <begin position="1"/>
        <end position="21"/>
    </location>
</feature>
<dbReference type="PANTHER" id="PTHR32015:SF5">
    <property type="entry name" value="LIPASE RELATED"/>
    <property type="match status" value="1"/>
</dbReference>
<name>A0A9P1ICS2_9PELO</name>
<dbReference type="Proteomes" id="UP001152747">
    <property type="component" value="Unassembled WGS sequence"/>
</dbReference>
<keyword evidence="1" id="KW-0732">Signal</keyword>
<reference evidence="2" key="1">
    <citation type="submission" date="2022-11" db="EMBL/GenBank/DDBJ databases">
        <authorList>
            <person name="Kikuchi T."/>
        </authorList>
    </citation>
    <scope>NUCLEOTIDE SEQUENCE</scope>
    <source>
        <strain evidence="2">PS1010</strain>
    </source>
</reference>
<proteinExistence type="predicted"/>
<dbReference type="InterPro" id="IPR002918">
    <property type="entry name" value="Lipase_EstA/Esterase_EstB"/>
</dbReference>
<feature type="chain" id="PRO_5040494381" evidence="1">
    <location>
        <begin position="22"/>
        <end position="304"/>
    </location>
</feature>
<protein>
    <submittedName>
        <fullName evidence="2">Uncharacterized protein</fullName>
    </submittedName>
</protein>
<dbReference type="AlphaFoldDB" id="A0A9P1ICS2"/>
<evidence type="ECO:0000313" key="3">
    <source>
        <dbReference type="Proteomes" id="UP001152747"/>
    </source>
</evidence>
<dbReference type="PANTHER" id="PTHR32015">
    <property type="entry name" value="FASTING INDUCED LIPASE"/>
    <property type="match status" value="1"/>
</dbReference>
<accession>A0A9P1ICS2</accession>
<dbReference type="OrthoDB" id="5800633at2759"/>
<evidence type="ECO:0000256" key="1">
    <source>
        <dbReference type="SAM" id="SignalP"/>
    </source>
</evidence>
<dbReference type="FunFam" id="3.40.50.1820:FF:000281">
    <property type="entry name" value="LIPaSe related"/>
    <property type="match status" value="1"/>
</dbReference>
<dbReference type="Gene3D" id="3.40.50.1820">
    <property type="entry name" value="alpha/beta hydrolase"/>
    <property type="match status" value="1"/>
</dbReference>
<comment type="caution">
    <text evidence="2">The sequence shown here is derived from an EMBL/GenBank/DDBJ whole genome shotgun (WGS) entry which is preliminary data.</text>
</comment>
<sequence>MTPKILPISIISLFLISNVHSKFTNDFSQWLADYYGPAVRDQIERLDLGPGGSFGGKKTRNETLKNQPLIIVHGVSDTAGEKPTWAAQWFKKDGGYKDNEIYSTTYFNGAQGNPLKWVEYSMKCEYVKQVRALIVAVRIYTGRNVDVIGFSLGVPVSRKAILGGKCVDTGEYLGGPLTRIVDTYVGVAGPNRGAAPQLGGFSVPACALSIIPICNTVNGLYSGNCPSQSDFLQDINRYSHYEGQYTFSIYTMKDQMVGYKVCDQLTSPLPGQSGERVFTDLNHDQVFDDTHMNQLRMIRDHVVV</sequence>
<dbReference type="Pfam" id="PF01674">
    <property type="entry name" value="Lipase_2"/>
    <property type="match status" value="1"/>
</dbReference>
<organism evidence="2 3">
    <name type="scientific">Caenorhabditis angaria</name>
    <dbReference type="NCBI Taxonomy" id="860376"/>
    <lineage>
        <taxon>Eukaryota</taxon>
        <taxon>Metazoa</taxon>
        <taxon>Ecdysozoa</taxon>
        <taxon>Nematoda</taxon>
        <taxon>Chromadorea</taxon>
        <taxon>Rhabditida</taxon>
        <taxon>Rhabditina</taxon>
        <taxon>Rhabditomorpha</taxon>
        <taxon>Rhabditoidea</taxon>
        <taxon>Rhabditidae</taxon>
        <taxon>Peloderinae</taxon>
        <taxon>Caenorhabditis</taxon>
    </lineage>
</organism>
<dbReference type="InterPro" id="IPR029058">
    <property type="entry name" value="AB_hydrolase_fold"/>
</dbReference>
<dbReference type="GO" id="GO:0016042">
    <property type="term" value="P:lipid catabolic process"/>
    <property type="evidence" value="ECO:0007669"/>
    <property type="project" value="InterPro"/>
</dbReference>
<gene>
    <name evidence="2" type="ORF">CAMP_LOCUS4957</name>
</gene>
<dbReference type="GO" id="GO:0016298">
    <property type="term" value="F:lipase activity"/>
    <property type="evidence" value="ECO:0007669"/>
    <property type="project" value="TreeGrafter"/>
</dbReference>
<evidence type="ECO:0000313" key="2">
    <source>
        <dbReference type="EMBL" id="CAI5442320.1"/>
    </source>
</evidence>